<name>L8PHD5_STRVR</name>
<feature type="compositionally biased region" description="Basic and acidic residues" evidence="1">
    <location>
        <begin position="115"/>
        <end position="128"/>
    </location>
</feature>
<proteinExistence type="predicted"/>
<dbReference type="EMBL" id="AMLP01000065">
    <property type="protein sequence ID" value="ELS56986.1"/>
    <property type="molecule type" value="Genomic_DNA"/>
</dbReference>
<protein>
    <recommendedName>
        <fullName evidence="4">DUF4192 domain-containing protein</fullName>
    </recommendedName>
</protein>
<feature type="region of interest" description="Disordered" evidence="1">
    <location>
        <begin position="562"/>
        <end position="715"/>
    </location>
</feature>
<accession>L8PHD5</accession>
<feature type="region of interest" description="Disordered" evidence="1">
    <location>
        <begin position="30"/>
        <end position="70"/>
    </location>
</feature>
<feature type="compositionally biased region" description="Basic and acidic residues" evidence="1">
    <location>
        <begin position="160"/>
        <end position="198"/>
    </location>
</feature>
<dbReference type="InterPro" id="IPR025447">
    <property type="entry name" value="DUF4192"/>
</dbReference>
<reference evidence="2 3" key="1">
    <citation type="journal article" date="2013" name="Genome Announc.">
        <title>Draft Genome Sequence of Streptomyces viridochromogenes Strain Tu57, Producer of Avilamycin.</title>
        <authorList>
            <person name="Gruning B.A."/>
            <person name="Erxleben A."/>
            <person name="Hahnlein A."/>
            <person name="Gunther S."/>
        </authorList>
    </citation>
    <scope>NUCLEOTIDE SEQUENCE [LARGE SCALE GENOMIC DNA]</scope>
    <source>
        <strain evidence="2 3">Tue57</strain>
    </source>
</reference>
<feature type="region of interest" description="Disordered" evidence="1">
    <location>
        <begin position="1"/>
        <end position="20"/>
    </location>
</feature>
<dbReference type="PATRIC" id="fig|1160705.3.peg.1989"/>
<organism evidence="2 3">
    <name type="scientific">Streptomyces viridochromogenes Tue57</name>
    <dbReference type="NCBI Taxonomy" id="1160705"/>
    <lineage>
        <taxon>Bacteria</taxon>
        <taxon>Bacillati</taxon>
        <taxon>Actinomycetota</taxon>
        <taxon>Actinomycetes</taxon>
        <taxon>Kitasatosporales</taxon>
        <taxon>Streptomycetaceae</taxon>
        <taxon>Streptomyces</taxon>
    </lineage>
</organism>
<evidence type="ECO:0000313" key="2">
    <source>
        <dbReference type="EMBL" id="ELS56986.1"/>
    </source>
</evidence>
<feature type="region of interest" description="Disordered" evidence="1">
    <location>
        <begin position="93"/>
        <end position="203"/>
    </location>
</feature>
<evidence type="ECO:0000256" key="1">
    <source>
        <dbReference type="SAM" id="MobiDB-lite"/>
    </source>
</evidence>
<gene>
    <name evidence="2" type="ORF">STVIR_2000</name>
</gene>
<dbReference type="AlphaFoldDB" id="L8PHD5"/>
<feature type="compositionally biased region" description="Low complexity" evidence="1">
    <location>
        <begin position="630"/>
        <end position="686"/>
    </location>
</feature>
<evidence type="ECO:0000313" key="3">
    <source>
        <dbReference type="Proteomes" id="UP000011205"/>
    </source>
</evidence>
<sequence length="715" mass="77249">MRPYNRTALTSGGGWGRGPDRRWLRQAVALASQGPEEQRPRQSGRWAVRGPRGCGAGGRPSPRRSRAQVRGVPVPGVAVSLPRLLPRLYLGGKEIAPRRPPSCRVPGRTYPQGKAEPRDPRDRRRMTNHETTGSPENDDTAGLEQHLAHGGTDPNNAPEVHNDAPEVHDMRSERAENRGRPQHPAPRDCTTHAGHPPEHQVTLRTPAELADALPYLLGYRPEDSIVLVALHDRDGRGRFGGRARLGIPASAADWDSAAGQLAHGLVTGSERRGARPEQMVAFLCQEPAKGETGRQVMERLRPLAQKMRVACGSLDVPVIEALCISEGRFWSYCCDREECCPPEGRPMGLPGTSVLAAAATYAGLQVRGTLRELRARLLPWETAAALEQEIALDTVGMALVPRILDDATREGVAAETLELAERLMSRFAAAPPVSGTLTADLRDDELLGHDEAARLILGLQDRTTRDHAAEWMEGDEAGPALRLWRALARRCVGPYSEHAAAPLTLAGWVAWSTGDDLEAREALAMALGADSDYLFARLLHQACNEGLDPESIRRCLRAERGERERRGAGRLVEPADTEVPVRGEAVESAQTSAAGDRRRSRHPEGSAGRLPRAHRAAGREQGTSASRPRTAGGTHPAAPRPGGTAPRSSRSTPPHSSRSTAPRSSRSTAPRSSRTTAPRTSKSAAPRTPNKATVRRSEPRPEGVRPGNASTEGDE</sequence>
<evidence type="ECO:0008006" key="4">
    <source>
        <dbReference type="Google" id="ProtNLM"/>
    </source>
</evidence>
<comment type="caution">
    <text evidence="2">The sequence shown here is derived from an EMBL/GenBank/DDBJ whole genome shotgun (WGS) entry which is preliminary data.</text>
</comment>
<dbReference type="Pfam" id="PF13830">
    <property type="entry name" value="DUF4192"/>
    <property type="match status" value="1"/>
</dbReference>
<dbReference type="Proteomes" id="UP000011205">
    <property type="component" value="Unassembled WGS sequence"/>
</dbReference>